<dbReference type="SUPFAM" id="SSF51735">
    <property type="entry name" value="NAD(P)-binding Rossmann-fold domains"/>
    <property type="match status" value="1"/>
</dbReference>
<organism evidence="2 3">
    <name type="scientific">Nocardia nova</name>
    <dbReference type="NCBI Taxonomy" id="37330"/>
    <lineage>
        <taxon>Bacteria</taxon>
        <taxon>Bacillati</taxon>
        <taxon>Actinomycetota</taxon>
        <taxon>Actinomycetes</taxon>
        <taxon>Mycobacteriales</taxon>
        <taxon>Nocardiaceae</taxon>
        <taxon>Nocardia</taxon>
    </lineage>
</organism>
<dbReference type="GeneID" id="66718225"/>
<dbReference type="Gene3D" id="3.40.50.720">
    <property type="entry name" value="NAD(P)-binding Rossmann-like Domain"/>
    <property type="match status" value="1"/>
</dbReference>
<dbReference type="InterPro" id="IPR016040">
    <property type="entry name" value="NAD(P)-bd_dom"/>
</dbReference>
<comment type="caution">
    <text evidence="2">The sequence shown here is derived from an EMBL/GenBank/DDBJ whole genome shotgun (WGS) entry which is preliminary data.</text>
</comment>
<dbReference type="Proteomes" id="UP000238356">
    <property type="component" value="Unassembled WGS sequence"/>
</dbReference>
<dbReference type="PANTHER" id="PTHR43355:SF2">
    <property type="entry name" value="FLAVIN REDUCTASE (NADPH)"/>
    <property type="match status" value="1"/>
</dbReference>
<sequence>MHITVFGAAGTAGSRIVHEALSRGHEVTAVGRSAERPNTLPAAANFRAADATDPDRVKDVTAGSDVVISATRPRAGREYEMADVAAALLEGLRNTGIRLLVVGGAGDLIVPGTGSTVMQMPDFPPDWRPIALACHAQREVFRRAATDVDWTYLSPPALLEPGERRGSYRTGLDELLSDSTGTSCISMEDLAVALLDEAENPRHARTRFTVAY</sequence>
<feature type="domain" description="NAD(P)-binding" evidence="1">
    <location>
        <begin position="7"/>
        <end position="201"/>
    </location>
</feature>
<dbReference type="InterPro" id="IPR036291">
    <property type="entry name" value="NAD(P)-bd_dom_sf"/>
</dbReference>
<dbReference type="AlphaFoldDB" id="A0A2S6AFC0"/>
<name>A0A2S6AFC0_9NOCA</name>
<dbReference type="GO" id="GO:0016646">
    <property type="term" value="F:oxidoreductase activity, acting on the CH-NH group of donors, NAD or NADP as acceptor"/>
    <property type="evidence" value="ECO:0007669"/>
    <property type="project" value="TreeGrafter"/>
</dbReference>
<evidence type="ECO:0000313" key="3">
    <source>
        <dbReference type="Proteomes" id="UP000238356"/>
    </source>
</evidence>
<dbReference type="EMBL" id="PSZD01000001">
    <property type="protein sequence ID" value="PPJ33095.1"/>
    <property type="molecule type" value="Genomic_DNA"/>
</dbReference>
<dbReference type="RefSeq" id="WP_063016857.1">
    <property type="nucleotide sequence ID" value="NZ_JADLQW010000015.1"/>
</dbReference>
<dbReference type="PANTHER" id="PTHR43355">
    <property type="entry name" value="FLAVIN REDUCTASE (NADPH)"/>
    <property type="match status" value="1"/>
</dbReference>
<accession>A0A2S6AFC0</accession>
<evidence type="ECO:0000313" key="2">
    <source>
        <dbReference type="EMBL" id="PPJ33095.1"/>
    </source>
</evidence>
<evidence type="ECO:0000259" key="1">
    <source>
        <dbReference type="Pfam" id="PF13460"/>
    </source>
</evidence>
<dbReference type="Pfam" id="PF13460">
    <property type="entry name" value="NAD_binding_10"/>
    <property type="match status" value="1"/>
</dbReference>
<proteinExistence type="predicted"/>
<reference evidence="2 3" key="1">
    <citation type="submission" date="2018-02" db="EMBL/GenBank/DDBJ databases">
        <title>8 Nocardia nova and 1 Nocardia cyriacigeorgica strain used for evolution to TMP-SMX.</title>
        <authorList>
            <person name="Mehta H."/>
            <person name="Weng J."/>
            <person name="Shamoo Y."/>
        </authorList>
    </citation>
    <scope>NUCLEOTIDE SEQUENCE [LARGE SCALE GENOMIC DNA]</scope>
    <source>
        <strain evidence="2 3">BAA2227</strain>
    </source>
</reference>
<protein>
    <submittedName>
        <fullName evidence="2">NADH-flavin reductase</fullName>
    </submittedName>
</protein>
<dbReference type="InterPro" id="IPR051606">
    <property type="entry name" value="Polyketide_Oxido-like"/>
</dbReference>
<keyword evidence="3" id="KW-1185">Reference proteome</keyword>
<gene>
    <name evidence="2" type="ORF">C5F51_02005</name>
</gene>